<dbReference type="InterPro" id="IPR043504">
    <property type="entry name" value="Peptidase_S1_PA_chymotrypsin"/>
</dbReference>
<gene>
    <name evidence="1" type="ORF">HUV48_13945</name>
</gene>
<dbReference type="InterPro" id="IPR009003">
    <property type="entry name" value="Peptidase_S1_PA"/>
</dbReference>
<sequence length="311" mass="34290">MTTVLNQDPRLRAMIMPLFRFDPRSPDGRPFGLGTTFRIDPWGTCATAFHVIEDMLLYSGKELVLRDEVRMVALELEGIAYGAAPLSEQAWRPLSALYAEAGGQTPTLFHEKPRVRNLTELARLTISRSHQKNEMPCLPVALRKLPVVGEIVMGYGFANLDVAKDGAPEDRPFSQYLYESAGEVIEVLPADPSSSMPWPCFRVAAEWPSGMSGGPVVDRDGSVIGVISRSWTGERDSTATHFAGWNVAERVFPSIDGFAPRRYKGFAALDDDDDVRFLGPNKEAADAFAHDHGMTMRAVSCNLETGDWIAL</sequence>
<dbReference type="SUPFAM" id="SSF50494">
    <property type="entry name" value="Trypsin-like serine proteases"/>
    <property type="match status" value="1"/>
</dbReference>
<evidence type="ECO:0000313" key="2">
    <source>
        <dbReference type="Proteomes" id="UP000561438"/>
    </source>
</evidence>
<accession>A0A850H5Z2</accession>
<reference evidence="1 2" key="1">
    <citation type="submission" date="2020-06" db="EMBL/GenBank/DDBJ databases">
        <title>Altererythrobacter sp. HHU K3-1.</title>
        <authorList>
            <person name="Zhang D."/>
            <person name="Xue H."/>
        </authorList>
    </citation>
    <scope>NUCLEOTIDE SEQUENCE [LARGE SCALE GENOMIC DNA]</scope>
    <source>
        <strain evidence="1 2">HHU K3-1</strain>
    </source>
</reference>
<dbReference type="AlphaFoldDB" id="A0A850H5Z2"/>
<name>A0A850H5Z2_9SPHN</name>
<organism evidence="1 2">
    <name type="scientific">Qipengyuania atrilutea</name>
    <dbReference type="NCBI Taxonomy" id="2744473"/>
    <lineage>
        <taxon>Bacteria</taxon>
        <taxon>Pseudomonadati</taxon>
        <taxon>Pseudomonadota</taxon>
        <taxon>Alphaproteobacteria</taxon>
        <taxon>Sphingomonadales</taxon>
        <taxon>Erythrobacteraceae</taxon>
        <taxon>Qipengyuania</taxon>
    </lineage>
</organism>
<dbReference type="Proteomes" id="UP000561438">
    <property type="component" value="Unassembled WGS sequence"/>
</dbReference>
<dbReference type="EMBL" id="JABWGV010000009">
    <property type="protein sequence ID" value="NVD46110.1"/>
    <property type="molecule type" value="Genomic_DNA"/>
</dbReference>
<dbReference type="Gene3D" id="2.40.10.10">
    <property type="entry name" value="Trypsin-like serine proteases"/>
    <property type="match status" value="1"/>
</dbReference>
<proteinExistence type="predicted"/>
<keyword evidence="2" id="KW-1185">Reference proteome</keyword>
<protein>
    <submittedName>
        <fullName evidence="1">Trypsin-like peptidase domain-containing protein</fullName>
    </submittedName>
</protein>
<dbReference type="RefSeq" id="WP_176268339.1">
    <property type="nucleotide sequence ID" value="NZ_JABWGV010000009.1"/>
</dbReference>
<evidence type="ECO:0000313" key="1">
    <source>
        <dbReference type="EMBL" id="NVD46110.1"/>
    </source>
</evidence>
<comment type="caution">
    <text evidence="1">The sequence shown here is derived from an EMBL/GenBank/DDBJ whole genome shotgun (WGS) entry which is preliminary data.</text>
</comment>
<dbReference type="Pfam" id="PF13365">
    <property type="entry name" value="Trypsin_2"/>
    <property type="match status" value="1"/>
</dbReference>